<feature type="domain" description="DUF4376" evidence="1">
    <location>
        <begin position="70"/>
        <end position="157"/>
    </location>
</feature>
<dbReference type="AlphaFoldDB" id="A0A5E4Z6J3"/>
<dbReference type="EMBL" id="CABPSM010000024">
    <property type="protein sequence ID" value="VVE55863.1"/>
    <property type="molecule type" value="Genomic_DNA"/>
</dbReference>
<accession>A0A5E4Z6J3</accession>
<name>A0A5E4Z6J3_9BURK</name>
<dbReference type="Pfam" id="PF14301">
    <property type="entry name" value="DUF4376"/>
    <property type="match status" value="1"/>
</dbReference>
<sequence>MGYAVRNDGLGFRAVDSADDCIAGEIYRDELPTPWPPVPTLTQAQDVQLAVLYASYQAATQVDVNHTSVARVAATYDADSTSQLTLLVATTGYNLAGATPKGFYWLSADNRQVPFELPDLKGLYASMLAQGNIAFSKLQTLKAEVRAATTVAAVQAITWI</sequence>
<dbReference type="InterPro" id="IPR025484">
    <property type="entry name" value="DUF4376"/>
</dbReference>
<proteinExistence type="predicted"/>
<dbReference type="Proteomes" id="UP000343317">
    <property type="component" value="Unassembled WGS sequence"/>
</dbReference>
<evidence type="ECO:0000313" key="3">
    <source>
        <dbReference type="Proteomes" id="UP000343317"/>
    </source>
</evidence>
<evidence type="ECO:0000259" key="1">
    <source>
        <dbReference type="Pfam" id="PF14301"/>
    </source>
</evidence>
<organism evidence="2 3">
    <name type="scientific">Pandoraea horticolens</name>
    <dbReference type="NCBI Taxonomy" id="2508298"/>
    <lineage>
        <taxon>Bacteria</taxon>
        <taxon>Pseudomonadati</taxon>
        <taxon>Pseudomonadota</taxon>
        <taxon>Betaproteobacteria</taxon>
        <taxon>Burkholderiales</taxon>
        <taxon>Burkholderiaceae</taxon>
        <taxon>Pandoraea</taxon>
    </lineage>
</organism>
<protein>
    <recommendedName>
        <fullName evidence="1">DUF4376 domain-containing protein</fullName>
    </recommendedName>
</protein>
<reference evidence="2 3" key="1">
    <citation type="submission" date="2019-08" db="EMBL/GenBank/DDBJ databases">
        <authorList>
            <person name="Peeters C."/>
        </authorList>
    </citation>
    <scope>NUCLEOTIDE SEQUENCE [LARGE SCALE GENOMIC DNA]</scope>
    <source>
        <strain evidence="2 3">LMG 31112</strain>
    </source>
</reference>
<keyword evidence="3" id="KW-1185">Reference proteome</keyword>
<gene>
    <name evidence="2" type="ORF">PHO31112_05036</name>
</gene>
<evidence type="ECO:0000313" key="2">
    <source>
        <dbReference type="EMBL" id="VVE55863.1"/>
    </source>
</evidence>